<evidence type="ECO:0000259" key="1">
    <source>
        <dbReference type="Pfam" id="PF22925"/>
    </source>
</evidence>
<dbReference type="Gene3D" id="2.60.120.200">
    <property type="match status" value="1"/>
</dbReference>
<accession>V5B8R8</accession>
<feature type="domain" description="Trans-sialidase C-terminal" evidence="1">
    <location>
        <begin position="17"/>
        <end position="180"/>
    </location>
</feature>
<sequence length="223" mass="24776">MARGTTSTFACMRWWRNAAKDNDGLQVTGLESRAIWPVNTRGDNLRHLSLSHDSTLVASVTIEVTPSENTPLLTAKLAITETPYIMGLSYSHNKKWETTFEGKTTARSSTWEPRKEHQVALMLQGNKASVHIDCHLLAEEMLLAGGRPPDVLRVRFGACGGHESHVTVTNVFLYNRPLNFTAMRAIKDSDPAPTREAATTPLEKIRVVDSVREHVAEDIGEEE</sequence>
<dbReference type="VEuPathDB" id="TriTrypDB:TCDM_11689"/>
<proteinExistence type="predicted"/>
<dbReference type="PRINTS" id="PR01803">
    <property type="entry name" value="TCSIALIDASE"/>
</dbReference>
<gene>
    <name evidence="2" type="ORF">TCDM_11689</name>
</gene>
<dbReference type="GO" id="GO:0004308">
    <property type="term" value="F:exo-alpha-sialidase activity"/>
    <property type="evidence" value="ECO:0007669"/>
    <property type="project" value="InterPro"/>
</dbReference>
<dbReference type="InterPro" id="IPR055239">
    <property type="entry name" value="TS_C"/>
</dbReference>
<protein>
    <submittedName>
        <fullName evidence="2">Sialidase 85-1.3</fullName>
    </submittedName>
</protein>
<dbReference type="SUPFAM" id="SSF49899">
    <property type="entry name" value="Concanavalin A-like lectins/glucanases"/>
    <property type="match status" value="1"/>
</dbReference>
<dbReference type="EMBL" id="AYLP01000402">
    <property type="protein sequence ID" value="ESS60758.1"/>
    <property type="molecule type" value="Genomic_DNA"/>
</dbReference>
<evidence type="ECO:0000313" key="2">
    <source>
        <dbReference type="EMBL" id="ESS60758.1"/>
    </source>
</evidence>
<dbReference type="OrthoDB" id="10337914at2759"/>
<name>V5B8R8_TRYCR</name>
<reference evidence="2 3" key="1">
    <citation type="journal article" date="2014" name="Genome Announc.">
        <title>Trypanosoma cruzi Clone Dm28c Draft Genome Sequence.</title>
        <authorList>
            <person name="Grisard E.C."/>
            <person name="Teixeira S.M."/>
            <person name="de Almeida L.G."/>
            <person name="Stoco P.H."/>
            <person name="Gerber A.L."/>
            <person name="Talavera-Lopez C."/>
            <person name="Lima O.C."/>
            <person name="Andersson B."/>
            <person name="de Vasconcelos A.T."/>
        </authorList>
    </citation>
    <scope>NUCLEOTIDE SEQUENCE [LARGE SCALE GENOMIC DNA]</scope>
    <source>
        <strain evidence="2 3">Dm28c</strain>
    </source>
</reference>
<dbReference type="InterPro" id="IPR013320">
    <property type="entry name" value="ConA-like_dom_sf"/>
</dbReference>
<evidence type="ECO:0000313" key="3">
    <source>
        <dbReference type="Proteomes" id="UP000017861"/>
    </source>
</evidence>
<organism evidence="2 3">
    <name type="scientific">Trypanosoma cruzi Dm28c</name>
    <dbReference type="NCBI Taxonomy" id="1416333"/>
    <lineage>
        <taxon>Eukaryota</taxon>
        <taxon>Discoba</taxon>
        <taxon>Euglenozoa</taxon>
        <taxon>Kinetoplastea</taxon>
        <taxon>Metakinetoplastina</taxon>
        <taxon>Trypanosomatida</taxon>
        <taxon>Trypanosomatidae</taxon>
        <taxon>Trypanosoma</taxon>
        <taxon>Schizotrypanum</taxon>
    </lineage>
</organism>
<dbReference type="AlphaFoldDB" id="V5B8R8"/>
<comment type="caution">
    <text evidence="2">The sequence shown here is derived from an EMBL/GenBank/DDBJ whole genome shotgun (WGS) entry which is preliminary data.</text>
</comment>
<dbReference type="InterPro" id="IPR008377">
    <property type="entry name" value="Sialidase_trypan"/>
</dbReference>
<dbReference type="Proteomes" id="UP000017861">
    <property type="component" value="Unassembled WGS sequence"/>
</dbReference>
<dbReference type="Pfam" id="PF22925">
    <property type="entry name" value="TS_C"/>
    <property type="match status" value="1"/>
</dbReference>